<dbReference type="InterPro" id="IPR018109">
    <property type="entry name" value="Folylpolyglutamate_synth_CS"/>
</dbReference>
<dbReference type="PIRSF" id="PIRSF001563">
    <property type="entry name" value="Folylpolyglu_synth"/>
    <property type="match status" value="1"/>
</dbReference>
<evidence type="ECO:0000256" key="8">
    <source>
        <dbReference type="ARBA" id="ARBA00019357"/>
    </source>
</evidence>
<evidence type="ECO:0000256" key="4">
    <source>
        <dbReference type="ARBA" id="ARBA00005150"/>
    </source>
</evidence>
<gene>
    <name evidence="25" type="primary">folC</name>
    <name evidence="25" type="ORF">COMA1_80121</name>
</gene>
<dbReference type="GO" id="GO:0005524">
    <property type="term" value="F:ATP binding"/>
    <property type="evidence" value="ECO:0007669"/>
    <property type="project" value="UniProtKB-KW"/>
</dbReference>
<keyword evidence="14" id="KW-0289">Folate biosynthesis</keyword>
<dbReference type="Pfam" id="PF08245">
    <property type="entry name" value="Mur_ligase_M"/>
    <property type="match status" value="1"/>
</dbReference>
<evidence type="ECO:0000256" key="14">
    <source>
        <dbReference type="ARBA" id="ARBA00022909"/>
    </source>
</evidence>
<evidence type="ECO:0000313" key="26">
    <source>
        <dbReference type="Proteomes" id="UP000199032"/>
    </source>
</evidence>
<dbReference type="SUPFAM" id="SSF53244">
    <property type="entry name" value="MurD-like peptide ligases, peptide-binding domain"/>
    <property type="match status" value="1"/>
</dbReference>
<evidence type="ECO:0000256" key="11">
    <source>
        <dbReference type="ARBA" id="ARBA00022741"/>
    </source>
</evidence>
<evidence type="ECO:0000259" key="24">
    <source>
        <dbReference type="Pfam" id="PF08245"/>
    </source>
</evidence>
<dbReference type="GO" id="GO:0008841">
    <property type="term" value="F:dihydrofolate synthase activity"/>
    <property type="evidence" value="ECO:0007669"/>
    <property type="project" value="UniProtKB-EC"/>
</dbReference>
<evidence type="ECO:0000256" key="15">
    <source>
        <dbReference type="ARBA" id="ARBA00030048"/>
    </source>
</evidence>
<dbReference type="GO" id="GO:0004326">
    <property type="term" value="F:tetrahydrofolylpolyglutamate synthase activity"/>
    <property type="evidence" value="ECO:0007669"/>
    <property type="project" value="UniProtKB-EC"/>
</dbReference>
<dbReference type="FunFam" id="3.40.1190.10:FF:000011">
    <property type="entry name" value="Folylpolyglutamate synthase/dihydrofolate synthase"/>
    <property type="match status" value="1"/>
</dbReference>
<protein>
    <recommendedName>
        <fullName evidence="8">Dihydrofolate synthase/folylpolyglutamate synthase</fullName>
        <ecNumber evidence="6">6.3.2.12</ecNumber>
        <ecNumber evidence="7">6.3.2.17</ecNumber>
    </recommendedName>
    <alternativeName>
        <fullName evidence="17">Folylpoly-gamma-glutamate synthetase-dihydrofolate synthetase</fullName>
    </alternativeName>
    <alternativeName>
        <fullName evidence="15">Folylpolyglutamate synthetase</fullName>
    </alternativeName>
    <alternativeName>
        <fullName evidence="16">Tetrahydrofolylpolyglutamate synthase</fullName>
    </alternativeName>
</protein>
<comment type="pathway">
    <text evidence="4">Cofactor biosynthesis; tetrahydrofolylpolyglutamate biosynthesis.</text>
</comment>
<dbReference type="SUPFAM" id="SSF53623">
    <property type="entry name" value="MurD-like peptide ligases, catalytic domain"/>
    <property type="match status" value="1"/>
</dbReference>
<keyword evidence="26" id="KW-1185">Reference proteome</keyword>
<evidence type="ECO:0000256" key="19">
    <source>
        <dbReference type="ARBA" id="ARBA00047808"/>
    </source>
</evidence>
<reference evidence="25 26" key="1">
    <citation type="submission" date="2015-10" db="EMBL/GenBank/DDBJ databases">
        <authorList>
            <person name="Gilbert D.G."/>
        </authorList>
    </citation>
    <scope>NUCLEOTIDE SEQUENCE [LARGE SCALE GENOMIC DNA]</scope>
    <source>
        <strain evidence="25">COMA1</strain>
    </source>
</reference>
<comment type="catalytic activity">
    <reaction evidence="18">
        <text>(6S)-5,6,7,8-tetrahydrofolyl-(gamma-L-Glu)(n) + L-glutamate + ATP = (6S)-5,6,7,8-tetrahydrofolyl-(gamma-L-Glu)(n+1) + ADP + phosphate + H(+)</text>
        <dbReference type="Rhea" id="RHEA:10580"/>
        <dbReference type="Rhea" id="RHEA-COMP:14738"/>
        <dbReference type="Rhea" id="RHEA-COMP:14740"/>
        <dbReference type="ChEBI" id="CHEBI:15378"/>
        <dbReference type="ChEBI" id="CHEBI:29985"/>
        <dbReference type="ChEBI" id="CHEBI:30616"/>
        <dbReference type="ChEBI" id="CHEBI:43474"/>
        <dbReference type="ChEBI" id="CHEBI:141005"/>
        <dbReference type="ChEBI" id="CHEBI:456216"/>
        <dbReference type="EC" id="6.3.2.17"/>
    </reaction>
</comment>
<dbReference type="InterPro" id="IPR036615">
    <property type="entry name" value="Mur_ligase_C_dom_sf"/>
</dbReference>
<proteinExistence type="inferred from homology"/>
<evidence type="ECO:0000256" key="13">
    <source>
        <dbReference type="ARBA" id="ARBA00022842"/>
    </source>
</evidence>
<evidence type="ECO:0000256" key="9">
    <source>
        <dbReference type="ARBA" id="ARBA00022598"/>
    </source>
</evidence>
<dbReference type="InterPro" id="IPR004101">
    <property type="entry name" value="Mur_ligase_C"/>
</dbReference>
<keyword evidence="13" id="KW-0460">Magnesium</keyword>
<dbReference type="EMBL" id="CZQA01000014">
    <property type="protein sequence ID" value="CUS39634.1"/>
    <property type="molecule type" value="Genomic_DNA"/>
</dbReference>
<evidence type="ECO:0000256" key="6">
    <source>
        <dbReference type="ARBA" id="ARBA00013023"/>
    </source>
</evidence>
<comment type="pathway">
    <text evidence="3">Cofactor biosynthesis; tetrahydrofolate biosynthesis; 7,8-dihydrofolate from 2-amino-4-hydroxy-6-hydroxymethyl-7,8-dihydropteridine diphosphate and 4-aminobenzoate: step 2/2.</text>
</comment>
<evidence type="ECO:0000256" key="7">
    <source>
        <dbReference type="ARBA" id="ARBA00013025"/>
    </source>
</evidence>
<evidence type="ECO:0000256" key="22">
    <source>
        <dbReference type="PIRNR" id="PIRNR001563"/>
    </source>
</evidence>
<evidence type="ECO:0000256" key="17">
    <source>
        <dbReference type="ARBA" id="ARBA00032510"/>
    </source>
</evidence>
<dbReference type="GO" id="GO:0046872">
    <property type="term" value="F:metal ion binding"/>
    <property type="evidence" value="ECO:0007669"/>
    <property type="project" value="UniProtKB-KW"/>
</dbReference>
<dbReference type="NCBIfam" id="TIGR01499">
    <property type="entry name" value="folC"/>
    <property type="match status" value="1"/>
</dbReference>
<organism evidence="25 26">
    <name type="scientific">Candidatus Nitrospira nitrosa</name>
    <dbReference type="NCBI Taxonomy" id="1742972"/>
    <lineage>
        <taxon>Bacteria</taxon>
        <taxon>Pseudomonadati</taxon>
        <taxon>Nitrospirota</taxon>
        <taxon>Nitrospiria</taxon>
        <taxon>Nitrospirales</taxon>
        <taxon>Nitrospiraceae</taxon>
        <taxon>Nitrospira</taxon>
    </lineage>
</organism>
<dbReference type="InterPro" id="IPR013221">
    <property type="entry name" value="Mur_ligase_cen"/>
</dbReference>
<accession>A0A0S4LX98</accession>
<comment type="catalytic activity">
    <reaction evidence="20">
        <text>(6R)-5,10-methylenetetrahydrofolyl-(gamma-L-Glu)(n) + L-glutamate + ATP = (6R)-5,10-methylenetetrahydrofolyl-(gamma-L-Glu)(n+1) + ADP + phosphate + H(+)</text>
        <dbReference type="Rhea" id="RHEA:51912"/>
        <dbReference type="Rhea" id="RHEA-COMP:13257"/>
        <dbReference type="Rhea" id="RHEA-COMP:13258"/>
        <dbReference type="ChEBI" id="CHEBI:15378"/>
        <dbReference type="ChEBI" id="CHEBI:29985"/>
        <dbReference type="ChEBI" id="CHEBI:30616"/>
        <dbReference type="ChEBI" id="CHEBI:43474"/>
        <dbReference type="ChEBI" id="CHEBI:136572"/>
        <dbReference type="ChEBI" id="CHEBI:456216"/>
        <dbReference type="EC" id="6.3.2.17"/>
    </reaction>
</comment>
<name>A0A0S4LX98_9BACT</name>
<dbReference type="AlphaFoldDB" id="A0A0S4LX98"/>
<evidence type="ECO:0000259" key="23">
    <source>
        <dbReference type="Pfam" id="PF02875"/>
    </source>
</evidence>
<evidence type="ECO:0000256" key="3">
    <source>
        <dbReference type="ARBA" id="ARBA00004799"/>
    </source>
</evidence>
<evidence type="ECO:0000256" key="21">
    <source>
        <dbReference type="ARBA" id="ARBA00049161"/>
    </source>
</evidence>
<dbReference type="Gene3D" id="3.90.190.20">
    <property type="entry name" value="Mur ligase, C-terminal domain"/>
    <property type="match status" value="1"/>
</dbReference>
<evidence type="ECO:0000256" key="1">
    <source>
        <dbReference type="ARBA" id="ARBA00001946"/>
    </source>
</evidence>
<dbReference type="OrthoDB" id="9809356at2"/>
<evidence type="ECO:0000256" key="12">
    <source>
        <dbReference type="ARBA" id="ARBA00022840"/>
    </source>
</evidence>
<comment type="catalytic activity">
    <reaction evidence="19">
        <text>10-formyltetrahydrofolyl-(gamma-L-Glu)(n) + L-glutamate + ATP = 10-formyltetrahydrofolyl-(gamma-L-Glu)(n+1) + ADP + phosphate + H(+)</text>
        <dbReference type="Rhea" id="RHEA:51904"/>
        <dbReference type="Rhea" id="RHEA-COMP:13088"/>
        <dbReference type="Rhea" id="RHEA-COMP:14300"/>
        <dbReference type="ChEBI" id="CHEBI:15378"/>
        <dbReference type="ChEBI" id="CHEBI:29985"/>
        <dbReference type="ChEBI" id="CHEBI:30616"/>
        <dbReference type="ChEBI" id="CHEBI:43474"/>
        <dbReference type="ChEBI" id="CHEBI:134413"/>
        <dbReference type="ChEBI" id="CHEBI:456216"/>
        <dbReference type="EC" id="6.3.2.17"/>
    </reaction>
</comment>
<evidence type="ECO:0000256" key="10">
    <source>
        <dbReference type="ARBA" id="ARBA00022723"/>
    </source>
</evidence>
<dbReference type="EC" id="6.3.2.12" evidence="6"/>
<keyword evidence="9 22" id="KW-0436">Ligase</keyword>
<evidence type="ECO:0000256" key="16">
    <source>
        <dbReference type="ARBA" id="ARBA00030592"/>
    </source>
</evidence>
<dbReference type="Gene3D" id="3.40.1190.10">
    <property type="entry name" value="Mur-like, catalytic domain"/>
    <property type="match status" value="1"/>
</dbReference>
<dbReference type="PANTHER" id="PTHR11136:SF0">
    <property type="entry name" value="DIHYDROFOLATE SYNTHETASE-RELATED"/>
    <property type="match status" value="1"/>
</dbReference>
<comment type="catalytic activity">
    <reaction evidence="21">
        <text>7,8-dihydropteroate + L-glutamate + ATP = 7,8-dihydrofolate + ADP + phosphate + H(+)</text>
        <dbReference type="Rhea" id="RHEA:23584"/>
        <dbReference type="ChEBI" id="CHEBI:15378"/>
        <dbReference type="ChEBI" id="CHEBI:17839"/>
        <dbReference type="ChEBI" id="CHEBI:29985"/>
        <dbReference type="ChEBI" id="CHEBI:30616"/>
        <dbReference type="ChEBI" id="CHEBI:43474"/>
        <dbReference type="ChEBI" id="CHEBI:57451"/>
        <dbReference type="ChEBI" id="CHEBI:456216"/>
        <dbReference type="EC" id="6.3.2.12"/>
    </reaction>
</comment>
<keyword evidence="10" id="KW-0479">Metal-binding</keyword>
<dbReference type="Pfam" id="PF02875">
    <property type="entry name" value="Mur_ligase_C"/>
    <property type="match status" value="1"/>
</dbReference>
<evidence type="ECO:0000256" key="20">
    <source>
        <dbReference type="ARBA" id="ARBA00049035"/>
    </source>
</evidence>
<comment type="function">
    <text evidence="2">Functions in two distinct reactions of the de novo folate biosynthetic pathway. Catalyzes the addition of a glutamate residue to dihydropteroate (7,8-dihydropteroate or H2Pte) to form dihydrofolate (7,8-dihydrofolate monoglutamate or H2Pte-Glu). Also catalyzes successive additions of L-glutamate to tetrahydrofolate or 10-formyltetrahydrofolate or 5,10-methylenetetrahydrofolate, leading to folylpolyglutamate derivatives.</text>
</comment>
<dbReference type="InterPro" id="IPR001645">
    <property type="entry name" value="Folylpolyglutamate_synth"/>
</dbReference>
<comment type="cofactor">
    <cofactor evidence="1">
        <name>Mg(2+)</name>
        <dbReference type="ChEBI" id="CHEBI:18420"/>
    </cofactor>
</comment>
<dbReference type="STRING" id="1742972.COMA1_80121"/>
<dbReference type="Proteomes" id="UP000199032">
    <property type="component" value="Unassembled WGS sequence"/>
</dbReference>
<keyword evidence="11 22" id="KW-0547">Nucleotide-binding</keyword>
<dbReference type="InterPro" id="IPR036565">
    <property type="entry name" value="Mur-like_cat_sf"/>
</dbReference>
<sequence>MSYSSVIEYLYGLQKHGIKLGLETMRLLLDRVGHPQSSLQVLHIGGTNGKGSTASMAAAVLHCAGRRVGLYTSPHLVDFRERIRVNGEMIPEERVEGLLTRLRAVLRDDLHPTFFEMTTALAFLHFAESAVDVAVLEVGLGGRFDATNVVEQPLACAITTIGMDHQEYLGTTEETIAFEKGGIIKPGVPVVIGRMEAEAEQVLSRLAKDRSAPLWRLGREFSLDQDRDGRLVYRGVTHVIEGVECGLVGRHQWDNAACTLALLEAADQRGMTLDERAVLEGLRTVSWEGRLEKIDEAPHVVLDGAHNPAAAEVLARYLTDYAAQHPDSRIILVWGMMRDKDHRGFITPLLPVVSEIVLTQAALGRSATVHELRAVLDEWSGPVQEAMLPTDAVALARSRAMPQDLLCITGSLMLLGDIKAAICGCDLSPIRG</sequence>
<comment type="similarity">
    <text evidence="5 22">Belongs to the folylpolyglutamate synthase family.</text>
</comment>
<dbReference type="PROSITE" id="PS01012">
    <property type="entry name" value="FOLYLPOLYGLU_SYNT_2"/>
    <property type="match status" value="1"/>
</dbReference>
<feature type="domain" description="Mur ligase central" evidence="24">
    <location>
        <begin position="44"/>
        <end position="262"/>
    </location>
</feature>
<dbReference type="GO" id="GO:0046656">
    <property type="term" value="P:folic acid biosynthetic process"/>
    <property type="evidence" value="ECO:0007669"/>
    <property type="project" value="UniProtKB-KW"/>
</dbReference>
<feature type="domain" description="Mur ligase C-terminal" evidence="23">
    <location>
        <begin position="289"/>
        <end position="411"/>
    </location>
</feature>
<evidence type="ECO:0000256" key="2">
    <source>
        <dbReference type="ARBA" id="ARBA00002714"/>
    </source>
</evidence>
<dbReference type="EC" id="6.3.2.17" evidence="7"/>
<dbReference type="PANTHER" id="PTHR11136">
    <property type="entry name" value="FOLYLPOLYGLUTAMATE SYNTHASE-RELATED"/>
    <property type="match status" value="1"/>
</dbReference>
<dbReference type="GO" id="GO:0005737">
    <property type="term" value="C:cytoplasm"/>
    <property type="evidence" value="ECO:0007669"/>
    <property type="project" value="TreeGrafter"/>
</dbReference>
<evidence type="ECO:0000256" key="18">
    <source>
        <dbReference type="ARBA" id="ARBA00047493"/>
    </source>
</evidence>
<evidence type="ECO:0000313" key="25">
    <source>
        <dbReference type="EMBL" id="CUS39634.1"/>
    </source>
</evidence>
<keyword evidence="12 22" id="KW-0067">ATP-binding</keyword>
<evidence type="ECO:0000256" key="5">
    <source>
        <dbReference type="ARBA" id="ARBA00008276"/>
    </source>
</evidence>